<dbReference type="AlphaFoldDB" id="A0A0N1F9I3"/>
<name>A0A0N1F9I3_9PROT</name>
<feature type="region of interest" description="Disordered" evidence="1">
    <location>
        <begin position="265"/>
        <end position="284"/>
    </location>
</feature>
<feature type="compositionally biased region" description="Basic and acidic residues" evidence="1">
    <location>
        <begin position="272"/>
        <end position="284"/>
    </location>
</feature>
<feature type="compositionally biased region" description="Basic and acidic residues" evidence="1">
    <location>
        <begin position="111"/>
        <end position="120"/>
    </location>
</feature>
<evidence type="ECO:0000313" key="2">
    <source>
        <dbReference type="EMBL" id="KPH85822.1"/>
    </source>
</evidence>
<feature type="region of interest" description="Disordered" evidence="1">
    <location>
        <begin position="290"/>
        <end position="318"/>
    </location>
</feature>
<organism evidence="2 3">
    <name type="scientific">Komagataeibacter intermedius AF2</name>
    <dbReference type="NCBI Taxonomy" id="1458464"/>
    <lineage>
        <taxon>Bacteria</taxon>
        <taxon>Pseudomonadati</taxon>
        <taxon>Pseudomonadota</taxon>
        <taxon>Alphaproteobacteria</taxon>
        <taxon>Acetobacterales</taxon>
        <taxon>Acetobacteraceae</taxon>
        <taxon>Komagataeibacter</taxon>
    </lineage>
</organism>
<comment type="caution">
    <text evidence="2">The sequence shown here is derived from an EMBL/GenBank/DDBJ whole genome shotgun (WGS) entry which is preliminary data.</text>
</comment>
<reference evidence="2 3" key="1">
    <citation type="submission" date="2015-07" db="EMBL/GenBank/DDBJ databases">
        <title>Draft Genome Sequence of Komagataeibacter intermedius Strain AF2, Isolated from Kombucha Tea.</title>
        <authorList>
            <person name="Santos R.A."/>
            <person name="Berretta A.A."/>
            <person name="Barud H.S."/>
            <person name="Ribeiro S.J."/>
            <person name="Gonzalez-Garcia L.N."/>
            <person name="Zucchi T.D."/>
            <person name="Goldman G.H."/>
            <person name="Riano-Pachon D.M."/>
        </authorList>
    </citation>
    <scope>NUCLEOTIDE SEQUENCE [LARGE SCALE GENOMIC DNA]</scope>
    <source>
        <strain evidence="2 3">AF2</strain>
    </source>
</reference>
<proteinExistence type="predicted"/>
<evidence type="ECO:0000313" key="3">
    <source>
        <dbReference type="Proteomes" id="UP000031553"/>
    </source>
</evidence>
<sequence>MHRAAEGRAGEGQSGHLIARCRLCRRVERGLHGRQMILRGYGQVGVGPQYLAHIRHAPQAEQRRLKFVDQPRKAHHCRPDQCGGPQQVMQVQPCQARGPVTPDRAERQPLHEPAIQHRAGDQGGYEDTAHEAEKQPTGQIREQTDMQTAANAHDQARPCAGRLEFCLGSRLFQHFRRAGVELDPVAGIPVRIFVVILQRLPAWGHRNQHCGFVIVRINIGDDLARIECPRFLHDDIEAGVGRSGRQNLIRRIIITDERVPDLLGKQQRQTGHAHDQQEQRADQARPFMDHEPAAECSGGHENRTLTNACKNKSQLMKR</sequence>
<feature type="compositionally biased region" description="Polar residues" evidence="1">
    <location>
        <begin position="304"/>
        <end position="318"/>
    </location>
</feature>
<feature type="region of interest" description="Disordered" evidence="1">
    <location>
        <begin position="111"/>
        <end position="139"/>
    </location>
</feature>
<feature type="compositionally biased region" description="Basic and acidic residues" evidence="1">
    <location>
        <begin position="290"/>
        <end position="303"/>
    </location>
</feature>
<dbReference type="Proteomes" id="UP000031553">
    <property type="component" value="Unassembled WGS sequence"/>
</dbReference>
<dbReference type="EMBL" id="JUFX02000223">
    <property type="protein sequence ID" value="KPH85822.1"/>
    <property type="molecule type" value="Genomic_DNA"/>
</dbReference>
<protein>
    <submittedName>
        <fullName evidence="2">Uncharacterized protein</fullName>
    </submittedName>
</protein>
<evidence type="ECO:0000256" key="1">
    <source>
        <dbReference type="SAM" id="MobiDB-lite"/>
    </source>
</evidence>
<accession>A0A0N1F9I3</accession>
<gene>
    <name evidence="2" type="ORF">GLUCOINTEAF2_0203176</name>
</gene>